<evidence type="ECO:0000256" key="2">
    <source>
        <dbReference type="ARBA" id="ARBA00023002"/>
    </source>
</evidence>
<comment type="similarity">
    <text evidence="1">Belongs to the aldehyde dehydrogenase family.</text>
</comment>
<dbReference type="AlphaFoldDB" id="A0A5N0VCB1"/>
<dbReference type="Gene3D" id="3.40.605.10">
    <property type="entry name" value="Aldehyde Dehydrogenase, Chain A, domain 1"/>
    <property type="match status" value="1"/>
</dbReference>
<proteinExistence type="inferred from homology"/>
<reference evidence="6" key="1">
    <citation type="submission" date="2019-09" db="EMBL/GenBank/DDBJ databases">
        <authorList>
            <person name="Teo W.F.A."/>
            <person name="Duangmal K."/>
        </authorList>
    </citation>
    <scope>NUCLEOTIDE SEQUENCE [LARGE SCALE GENOMIC DNA]</scope>
    <source>
        <strain evidence="6">K81G1</strain>
    </source>
</reference>
<evidence type="ECO:0000259" key="5">
    <source>
        <dbReference type="Pfam" id="PF00171"/>
    </source>
</evidence>
<dbReference type="OrthoDB" id="6882680at2"/>
<keyword evidence="2" id="KW-0560">Oxidoreductase</keyword>
<dbReference type="Gene3D" id="3.40.309.10">
    <property type="entry name" value="Aldehyde Dehydrogenase, Chain A, domain 2"/>
    <property type="match status" value="1"/>
</dbReference>
<dbReference type="InterPro" id="IPR016163">
    <property type="entry name" value="Ald_DH_C"/>
</dbReference>
<gene>
    <name evidence="6" type="ORF">FPZ12_008340</name>
</gene>
<dbReference type="InterPro" id="IPR016160">
    <property type="entry name" value="Ald_DH_CS_CYS"/>
</dbReference>
<dbReference type="SUPFAM" id="SSF53720">
    <property type="entry name" value="ALDH-like"/>
    <property type="match status" value="1"/>
</dbReference>
<keyword evidence="7" id="KW-1185">Reference proteome</keyword>
<protein>
    <recommendedName>
        <fullName evidence="3">aldehyde dehydrogenase (NAD(+))</fullName>
        <ecNumber evidence="3">1.2.1.3</ecNumber>
    </recommendedName>
</protein>
<dbReference type="InterPro" id="IPR015590">
    <property type="entry name" value="Aldehyde_DH_dom"/>
</dbReference>
<organism evidence="6 7">
    <name type="scientific">Amycolatopsis acidicola</name>
    <dbReference type="NCBI Taxonomy" id="2596893"/>
    <lineage>
        <taxon>Bacteria</taxon>
        <taxon>Bacillati</taxon>
        <taxon>Actinomycetota</taxon>
        <taxon>Actinomycetes</taxon>
        <taxon>Pseudonocardiales</taxon>
        <taxon>Pseudonocardiaceae</taxon>
        <taxon>Amycolatopsis</taxon>
    </lineage>
</organism>
<evidence type="ECO:0000256" key="3">
    <source>
        <dbReference type="ARBA" id="ARBA00024226"/>
    </source>
</evidence>
<evidence type="ECO:0000256" key="1">
    <source>
        <dbReference type="ARBA" id="ARBA00009986"/>
    </source>
</evidence>
<dbReference type="PANTHER" id="PTHR42804:SF1">
    <property type="entry name" value="ALDEHYDE DEHYDROGENASE-RELATED"/>
    <property type="match status" value="1"/>
</dbReference>
<comment type="catalytic activity">
    <reaction evidence="4">
        <text>an aldehyde + NAD(+) + H2O = a carboxylate + NADH + 2 H(+)</text>
        <dbReference type="Rhea" id="RHEA:16185"/>
        <dbReference type="ChEBI" id="CHEBI:15377"/>
        <dbReference type="ChEBI" id="CHEBI:15378"/>
        <dbReference type="ChEBI" id="CHEBI:17478"/>
        <dbReference type="ChEBI" id="CHEBI:29067"/>
        <dbReference type="ChEBI" id="CHEBI:57540"/>
        <dbReference type="ChEBI" id="CHEBI:57945"/>
        <dbReference type="EC" id="1.2.1.3"/>
    </reaction>
</comment>
<dbReference type="EC" id="1.2.1.3" evidence="3"/>
<evidence type="ECO:0000256" key="4">
    <source>
        <dbReference type="ARBA" id="ARBA00049194"/>
    </source>
</evidence>
<evidence type="ECO:0000313" key="6">
    <source>
        <dbReference type="EMBL" id="KAA9164016.1"/>
    </source>
</evidence>
<name>A0A5N0VCB1_9PSEU</name>
<dbReference type="InterPro" id="IPR016161">
    <property type="entry name" value="Ald_DH/histidinol_DH"/>
</dbReference>
<dbReference type="EMBL" id="VMNW02000008">
    <property type="protein sequence ID" value="KAA9164016.1"/>
    <property type="molecule type" value="Genomic_DNA"/>
</dbReference>
<dbReference type="InterPro" id="IPR016162">
    <property type="entry name" value="Ald_DH_N"/>
</dbReference>
<sequence>MSTSQVVSRSPQKPDDVVFSVPASEPSAVAGAVAEARQAQADWFALGTAGRSAALCAAADELSRRAEEFATLIAREVGKPLGEATGEVARGVSILRYYSQQVFDPAGETYEAPAGALSFTRRRPLGVAGLITPWNFPLAILLWKAAPALAAGNSVVLKPSGDAIGVADALRELLGGHLPKSVFSLVFGGRPVAESLIDAADVVSFTGSTAVGQSVVARATAAGVPVQAEMGGQNPAIVLPDADPDETASVLLGAIAGYAGQKCTATRRVIIVGDSSQHVAALEKAVAAANPADPVTGGTAVGPVINEAAQAEFLGAVREAEEAGAVITSSPKGSDEGYYVPVTVARKLPREHRLLRDEVFGPLATIVEVDTVDEAIAAANDVKYGLVGSVHGRDVEALLRVASRLEAGMVRINAATTGVDFWMPFGGDKDSSFGPREQGKAAFGFYTKTQTVSLAGGSPRW</sequence>
<feature type="domain" description="Aldehyde dehydrogenase" evidence="5">
    <location>
        <begin position="6"/>
        <end position="452"/>
    </location>
</feature>
<evidence type="ECO:0000313" key="7">
    <source>
        <dbReference type="Proteomes" id="UP000319769"/>
    </source>
</evidence>
<accession>A0A5N0VCB1</accession>
<dbReference type="RefSeq" id="WP_144748507.1">
    <property type="nucleotide sequence ID" value="NZ_VMNW02000008.1"/>
</dbReference>
<dbReference type="Proteomes" id="UP000319769">
    <property type="component" value="Unassembled WGS sequence"/>
</dbReference>
<dbReference type="GO" id="GO:0004029">
    <property type="term" value="F:aldehyde dehydrogenase (NAD+) activity"/>
    <property type="evidence" value="ECO:0007669"/>
    <property type="project" value="UniProtKB-EC"/>
</dbReference>
<comment type="caution">
    <text evidence="6">The sequence shown here is derived from an EMBL/GenBank/DDBJ whole genome shotgun (WGS) entry which is preliminary data.</text>
</comment>
<dbReference type="PANTHER" id="PTHR42804">
    <property type="entry name" value="ALDEHYDE DEHYDROGENASE"/>
    <property type="match status" value="1"/>
</dbReference>
<dbReference type="PROSITE" id="PS00070">
    <property type="entry name" value="ALDEHYDE_DEHYDR_CYS"/>
    <property type="match status" value="1"/>
</dbReference>
<dbReference type="Pfam" id="PF00171">
    <property type="entry name" value="Aldedh"/>
    <property type="match status" value="1"/>
</dbReference>